<dbReference type="InterPro" id="IPR034660">
    <property type="entry name" value="DinB/YfiT-like"/>
</dbReference>
<dbReference type="Pfam" id="PF04978">
    <property type="entry name" value="MST"/>
    <property type="match status" value="1"/>
</dbReference>
<keyword evidence="2" id="KW-1185">Reference proteome</keyword>
<dbReference type="RefSeq" id="WP_045312225.1">
    <property type="nucleotide sequence ID" value="NZ_JYJG01000095.1"/>
</dbReference>
<gene>
    <name evidence="1" type="ORF">UK23_15565</name>
</gene>
<dbReference type="EMBL" id="JYJG01000095">
    <property type="protein sequence ID" value="KJK48933.1"/>
    <property type="molecule type" value="Genomic_DNA"/>
</dbReference>
<comment type="caution">
    <text evidence="1">The sequence shown here is derived from an EMBL/GenBank/DDBJ whole genome shotgun (WGS) entry which is preliminary data.</text>
</comment>
<dbReference type="Gene3D" id="1.20.120.450">
    <property type="entry name" value="dinb family like domain"/>
    <property type="match status" value="1"/>
</dbReference>
<reference evidence="1 2" key="1">
    <citation type="submission" date="2015-02" db="EMBL/GenBank/DDBJ databases">
        <authorList>
            <person name="Ju K.-S."/>
            <person name="Doroghazi J.R."/>
            <person name="Metcalf W."/>
        </authorList>
    </citation>
    <scope>NUCLEOTIDE SEQUENCE [LARGE SCALE GENOMIC DNA]</scope>
    <source>
        <strain evidence="1 2">NRRL B-16140</strain>
    </source>
</reference>
<dbReference type="STRING" id="68170.GCA_000974445_01206"/>
<accession>A0A0F0H5R4</accession>
<evidence type="ECO:0000313" key="2">
    <source>
        <dbReference type="Proteomes" id="UP000033393"/>
    </source>
</evidence>
<dbReference type="SUPFAM" id="SSF109854">
    <property type="entry name" value="DinB/YfiT-like putative metalloenzymes"/>
    <property type="match status" value="1"/>
</dbReference>
<dbReference type="Proteomes" id="UP000033393">
    <property type="component" value="Unassembled WGS sequence"/>
</dbReference>
<sequence length="172" mass="19556">MTWTAPEAALPDEPFVGPDRPMLETWLDRHRATFLQNCAGLTGEQLATPSTPPSNLTLLGLIRHLADVERVWFRIRLAGEDIKPRYAQPPNWDAAFEHMDPARAAAEYADLVAEMDEARAAGATRDLDDTFVHERWGEISLRWLYIHMIEEYAQHNGHADLIREAIDGRTNK</sequence>
<protein>
    <submittedName>
        <fullName evidence="1">Mini-circle protein</fullName>
    </submittedName>
</protein>
<proteinExistence type="predicted"/>
<dbReference type="OrthoDB" id="4548523at2"/>
<organism evidence="1 2">
    <name type="scientific">Lentzea aerocolonigenes</name>
    <name type="common">Lechevalieria aerocolonigenes</name>
    <name type="synonym">Saccharothrix aerocolonigenes</name>
    <dbReference type="NCBI Taxonomy" id="68170"/>
    <lineage>
        <taxon>Bacteria</taxon>
        <taxon>Bacillati</taxon>
        <taxon>Actinomycetota</taxon>
        <taxon>Actinomycetes</taxon>
        <taxon>Pseudonocardiales</taxon>
        <taxon>Pseudonocardiaceae</taxon>
        <taxon>Lentzea</taxon>
    </lineage>
</organism>
<name>A0A0F0H5R4_LENAE</name>
<evidence type="ECO:0000313" key="1">
    <source>
        <dbReference type="EMBL" id="KJK48933.1"/>
    </source>
</evidence>
<dbReference type="AlphaFoldDB" id="A0A0F0H5R4"/>
<dbReference type="PATRIC" id="fig|68170.10.peg.3934"/>
<dbReference type="InterPro" id="IPR007061">
    <property type="entry name" value="MST-like"/>
</dbReference>